<accession>A0A1H3UMS0</accession>
<dbReference type="Proteomes" id="UP000199632">
    <property type="component" value="Unassembled WGS sequence"/>
</dbReference>
<gene>
    <name evidence="1" type="ORF">SAMN05421684_7582</name>
</gene>
<dbReference type="AlphaFoldDB" id="A0A1H3UMS0"/>
<sequence length="99" mass="10916">MPAPPPLLRATWPTFAAELAAALDEPGLKDQVDRLRVVEECGCGDDFCRSFHTAPKPTGPYSAGHRNLELPAPWPGYLILDVVDDEIVFVEVLYRSPLN</sequence>
<dbReference type="RefSeq" id="WP_204082958.1">
    <property type="nucleotide sequence ID" value="NZ_BOND01000029.1"/>
</dbReference>
<evidence type="ECO:0000313" key="1">
    <source>
        <dbReference type="EMBL" id="SDZ63733.1"/>
    </source>
</evidence>
<dbReference type="EMBL" id="FNQB01000005">
    <property type="protein sequence ID" value="SDZ63733.1"/>
    <property type="molecule type" value="Genomic_DNA"/>
</dbReference>
<proteinExistence type="predicted"/>
<dbReference type="STRING" id="137265.SAMN05421684_7582"/>
<name>A0A1H3UMS0_9ACTN</name>
<keyword evidence="2" id="KW-1185">Reference proteome</keyword>
<protein>
    <submittedName>
        <fullName evidence="1">Uncharacterized protein</fullName>
    </submittedName>
</protein>
<organism evidence="1 2">
    <name type="scientific">Asanoa ishikariensis</name>
    <dbReference type="NCBI Taxonomy" id="137265"/>
    <lineage>
        <taxon>Bacteria</taxon>
        <taxon>Bacillati</taxon>
        <taxon>Actinomycetota</taxon>
        <taxon>Actinomycetes</taxon>
        <taxon>Micromonosporales</taxon>
        <taxon>Micromonosporaceae</taxon>
        <taxon>Asanoa</taxon>
    </lineage>
</organism>
<reference evidence="2" key="1">
    <citation type="submission" date="2016-10" db="EMBL/GenBank/DDBJ databases">
        <authorList>
            <person name="Varghese N."/>
            <person name="Submissions S."/>
        </authorList>
    </citation>
    <scope>NUCLEOTIDE SEQUENCE [LARGE SCALE GENOMIC DNA]</scope>
    <source>
        <strain evidence="2">DSM 44718</strain>
    </source>
</reference>
<evidence type="ECO:0000313" key="2">
    <source>
        <dbReference type="Proteomes" id="UP000199632"/>
    </source>
</evidence>